<comment type="caution">
    <text evidence="1">The sequence shown here is derived from an EMBL/GenBank/DDBJ whole genome shotgun (WGS) entry which is preliminary data.</text>
</comment>
<organism evidence="1 2">
    <name type="scientific">Periconia digitata</name>
    <dbReference type="NCBI Taxonomy" id="1303443"/>
    <lineage>
        <taxon>Eukaryota</taxon>
        <taxon>Fungi</taxon>
        <taxon>Dikarya</taxon>
        <taxon>Ascomycota</taxon>
        <taxon>Pezizomycotina</taxon>
        <taxon>Dothideomycetes</taxon>
        <taxon>Pleosporomycetidae</taxon>
        <taxon>Pleosporales</taxon>
        <taxon>Massarineae</taxon>
        <taxon>Periconiaceae</taxon>
        <taxon>Periconia</taxon>
    </lineage>
</organism>
<gene>
    <name evidence="1" type="ORF">PDIGIT_LOCUS11348</name>
</gene>
<reference evidence="1" key="1">
    <citation type="submission" date="2023-01" db="EMBL/GenBank/DDBJ databases">
        <authorList>
            <person name="Van Ghelder C."/>
            <person name="Rancurel C."/>
        </authorList>
    </citation>
    <scope>NUCLEOTIDE SEQUENCE</scope>
    <source>
        <strain evidence="1">CNCM I-4278</strain>
    </source>
</reference>
<name>A0A9W4UL67_9PLEO</name>
<evidence type="ECO:0000313" key="1">
    <source>
        <dbReference type="EMBL" id="CAI6338221.1"/>
    </source>
</evidence>
<dbReference type="EMBL" id="CAOQHR010000008">
    <property type="protein sequence ID" value="CAI6338221.1"/>
    <property type="molecule type" value="Genomic_DNA"/>
</dbReference>
<dbReference type="AlphaFoldDB" id="A0A9W4UL67"/>
<keyword evidence="2" id="KW-1185">Reference proteome</keyword>
<sequence length="56" mass="6648">MVDNLGHHYHAQLHHKARIQYERHCRTRPKLYMLSAYQIVRSLSNHSLQQPPGLSE</sequence>
<accession>A0A9W4UL67</accession>
<dbReference type="Proteomes" id="UP001152607">
    <property type="component" value="Unassembled WGS sequence"/>
</dbReference>
<proteinExistence type="predicted"/>
<evidence type="ECO:0000313" key="2">
    <source>
        <dbReference type="Proteomes" id="UP001152607"/>
    </source>
</evidence>
<protein>
    <submittedName>
        <fullName evidence="1">Uncharacterized protein</fullName>
    </submittedName>
</protein>